<keyword evidence="20" id="KW-1185">Reference proteome</keyword>
<dbReference type="PROSITE" id="PS50113">
    <property type="entry name" value="PAC"/>
    <property type="match status" value="1"/>
</dbReference>
<dbReference type="InterPro" id="IPR036890">
    <property type="entry name" value="HATPase_C_sf"/>
</dbReference>
<keyword evidence="10" id="KW-0547">Nucleotide-binding</keyword>
<dbReference type="InterPro" id="IPR001789">
    <property type="entry name" value="Sig_transdc_resp-reg_receiver"/>
</dbReference>
<proteinExistence type="predicted"/>
<sequence length="929" mass="102640">MRYTERFGWRRISPPPPPSPVDESWSGFYRLAEISPNLLYIYDLSTRRNVYVNAQITRLFGYTEADLQALGDDLLPRLIHPDDLPLRLYQLSQLHEIADGEVIETVFRLLDAKGVYRWVYTRDRVFKRAPDGQCLQLLGLVQDLSSQLADEIHLAERDAALNDTERRLQLALQAGGLGVWDWEVRSGRLVWESHCYAIFGLPPDSNKQMYLADFERMVLPVDLPMVQATYSSAVANRGLDRYSCEFRIVRPDGQVRWLAGEAIIQRNSAGEALRVIGTVQDISERHRLLQSQRDNEYRLRMTLDGIRQGTWSYRPASGCFFADAQAAHLHGLPAEHDCTMVQQFSAQIRAADWARIRARAPAIFAAGSELRFEYRAMQADGSERWLSVIGHPLPEGDTYFGIVQDINESRLLRDSLAENVALLSTLLENAPVGICYVDKQLVNQHCNAKSAALHGLQVEEMIGRTVAEISPANWSEVEPYYRTVLETGQAVTRVEISAPDPQGGVITYQADYYPVRVGDEAPIGIGVMLYDITPHTRAAQEMLAAKLKAEEASTAKDHFLAVLSHELRTPLTPVLLAARTLEGDPALPAHLLPRMVMMRRNVELEVKLIDDLLDLTRITRGRLNVEMGRVDLHDLIRHAAHICLPQLRDKLQMLDLVFEASESVVVGDGPRLQQVLWNLISNSVKFSQEGGRITIHTSNSLDGRLLVRVSDEGVGIHAELLPRVFDAFEQGGVGMNRQFGGLGLGLAISLAIAELHCGQLSASSPGHGQGATFTLALPVAGMTEDTRPAMPQDDPPALPPNTDPARILLVEDHPDSAEMLAFILSLRGWSVVVAQNIAQALSLAENQRFDVMVSDVGLPDGSGLDLLKRLRAAGHGLPAIALSGYGHEDDVAASHAAGFAHHLTKPARGDQVENAIEELLAQRGATLAG</sequence>
<comment type="catalytic activity">
    <reaction evidence="1">
        <text>ATP + protein L-histidine = ADP + protein N-phospho-L-histidine.</text>
        <dbReference type="EC" id="2.7.13.3"/>
    </reaction>
</comment>
<dbReference type="SUPFAM" id="SSF47384">
    <property type="entry name" value="Homodimeric domain of signal transducing histidine kinase"/>
    <property type="match status" value="1"/>
</dbReference>
<name>A0A516SHF1_9NEIS</name>
<dbReference type="CDD" id="cd00082">
    <property type="entry name" value="HisKA"/>
    <property type="match status" value="1"/>
</dbReference>
<evidence type="ECO:0000256" key="12">
    <source>
        <dbReference type="ARBA" id="ARBA00022989"/>
    </source>
</evidence>
<dbReference type="KEGG" id="cari:FNU76_14970"/>
<dbReference type="InterPro" id="IPR000700">
    <property type="entry name" value="PAS-assoc_C"/>
</dbReference>
<evidence type="ECO:0000256" key="9">
    <source>
        <dbReference type="ARBA" id="ARBA00022737"/>
    </source>
</evidence>
<dbReference type="InterPro" id="IPR005467">
    <property type="entry name" value="His_kinase_dom"/>
</dbReference>
<dbReference type="CDD" id="cd00130">
    <property type="entry name" value="PAS"/>
    <property type="match status" value="3"/>
</dbReference>
<evidence type="ECO:0000259" key="15">
    <source>
        <dbReference type="PROSITE" id="PS50109"/>
    </source>
</evidence>
<evidence type="ECO:0000256" key="8">
    <source>
        <dbReference type="ARBA" id="ARBA00022692"/>
    </source>
</evidence>
<evidence type="ECO:0000256" key="5">
    <source>
        <dbReference type="ARBA" id="ARBA00022519"/>
    </source>
</evidence>
<organism evidence="19 20">
    <name type="scientific">Chitinimonas arctica</name>
    <dbReference type="NCBI Taxonomy" id="2594795"/>
    <lineage>
        <taxon>Bacteria</taxon>
        <taxon>Pseudomonadati</taxon>
        <taxon>Pseudomonadota</taxon>
        <taxon>Betaproteobacteria</taxon>
        <taxon>Neisseriales</taxon>
        <taxon>Chitinibacteraceae</taxon>
        <taxon>Chitinimonas</taxon>
    </lineage>
</organism>
<dbReference type="SMART" id="SM00387">
    <property type="entry name" value="HATPase_c"/>
    <property type="match status" value="1"/>
</dbReference>
<dbReference type="Proteomes" id="UP000317550">
    <property type="component" value="Chromosome"/>
</dbReference>
<feature type="domain" description="Response regulatory" evidence="16">
    <location>
        <begin position="806"/>
        <end position="920"/>
    </location>
</feature>
<evidence type="ECO:0000256" key="11">
    <source>
        <dbReference type="ARBA" id="ARBA00022777"/>
    </source>
</evidence>
<keyword evidence="8" id="KW-0812">Transmembrane</keyword>
<evidence type="ECO:0000256" key="7">
    <source>
        <dbReference type="ARBA" id="ARBA00022679"/>
    </source>
</evidence>
<keyword evidence="13" id="KW-0472">Membrane</keyword>
<comment type="subcellular location">
    <subcellularLocation>
        <location evidence="2">Cell inner membrane</location>
        <topology evidence="2">Multi-pass membrane protein</topology>
    </subcellularLocation>
</comment>
<dbReference type="FunFam" id="2.10.70.100:FF:000001">
    <property type="entry name" value="Sensory transduction histidine kinase"/>
    <property type="match status" value="1"/>
</dbReference>
<dbReference type="InterPro" id="IPR013655">
    <property type="entry name" value="PAS_fold_3"/>
</dbReference>
<dbReference type="Pfam" id="PF00072">
    <property type="entry name" value="Response_reg"/>
    <property type="match status" value="1"/>
</dbReference>
<accession>A0A516SHF1</accession>
<keyword evidence="5" id="KW-0997">Cell inner membrane</keyword>
<evidence type="ECO:0000256" key="14">
    <source>
        <dbReference type="PROSITE-ProRule" id="PRU00169"/>
    </source>
</evidence>
<keyword evidence="7" id="KW-0808">Transferase</keyword>
<evidence type="ECO:0000313" key="19">
    <source>
        <dbReference type="EMBL" id="QDQ27550.1"/>
    </source>
</evidence>
<dbReference type="SMART" id="SM00091">
    <property type="entry name" value="PAS"/>
    <property type="match status" value="3"/>
</dbReference>
<dbReference type="EC" id="2.7.13.3" evidence="3"/>
<dbReference type="Gene3D" id="3.40.50.2300">
    <property type="match status" value="1"/>
</dbReference>
<dbReference type="PANTHER" id="PTHR43047">
    <property type="entry name" value="TWO-COMPONENT HISTIDINE PROTEIN KINASE"/>
    <property type="match status" value="1"/>
</dbReference>
<dbReference type="GO" id="GO:0005886">
    <property type="term" value="C:plasma membrane"/>
    <property type="evidence" value="ECO:0007669"/>
    <property type="project" value="UniProtKB-SubCell"/>
</dbReference>
<evidence type="ECO:0000256" key="10">
    <source>
        <dbReference type="ARBA" id="ARBA00022741"/>
    </source>
</evidence>
<dbReference type="GO" id="GO:0000166">
    <property type="term" value="F:nucleotide binding"/>
    <property type="evidence" value="ECO:0007669"/>
    <property type="project" value="UniProtKB-KW"/>
</dbReference>
<dbReference type="InterPro" id="IPR001610">
    <property type="entry name" value="PAC"/>
</dbReference>
<dbReference type="SUPFAM" id="SSF55785">
    <property type="entry name" value="PYP-like sensor domain (PAS domain)"/>
    <property type="match status" value="4"/>
</dbReference>
<dbReference type="OrthoDB" id="9757990at2"/>
<dbReference type="EMBL" id="CP041730">
    <property type="protein sequence ID" value="QDQ27550.1"/>
    <property type="molecule type" value="Genomic_DNA"/>
</dbReference>
<protein>
    <recommendedName>
        <fullName evidence="3">histidine kinase</fullName>
        <ecNumber evidence="3">2.7.13.3</ecNumber>
    </recommendedName>
</protein>
<keyword evidence="11" id="KW-0418">Kinase</keyword>
<dbReference type="SMART" id="SM00388">
    <property type="entry name" value="HisKA"/>
    <property type="match status" value="1"/>
</dbReference>
<gene>
    <name evidence="19" type="ORF">FNU76_14970</name>
</gene>
<dbReference type="Pfam" id="PF00512">
    <property type="entry name" value="HisKA"/>
    <property type="match status" value="1"/>
</dbReference>
<dbReference type="InterPro" id="IPR011006">
    <property type="entry name" value="CheY-like_superfamily"/>
</dbReference>
<dbReference type="PROSITE" id="PS50112">
    <property type="entry name" value="PAS"/>
    <property type="match status" value="2"/>
</dbReference>
<feature type="domain" description="PAC" evidence="18">
    <location>
        <begin position="242"/>
        <end position="294"/>
    </location>
</feature>
<dbReference type="Gene3D" id="3.30.450.20">
    <property type="entry name" value="PAS domain"/>
    <property type="match status" value="4"/>
</dbReference>
<evidence type="ECO:0000256" key="1">
    <source>
        <dbReference type="ARBA" id="ARBA00000085"/>
    </source>
</evidence>
<dbReference type="PROSITE" id="PS50109">
    <property type="entry name" value="HIS_KIN"/>
    <property type="match status" value="1"/>
</dbReference>
<evidence type="ECO:0000256" key="3">
    <source>
        <dbReference type="ARBA" id="ARBA00012438"/>
    </source>
</evidence>
<dbReference type="Gene3D" id="2.10.70.100">
    <property type="match status" value="1"/>
</dbReference>
<dbReference type="PRINTS" id="PR00344">
    <property type="entry name" value="BCTRLSENSOR"/>
</dbReference>
<dbReference type="RefSeq" id="WP_144278943.1">
    <property type="nucleotide sequence ID" value="NZ_CP041730.1"/>
</dbReference>
<dbReference type="InterPro" id="IPR036097">
    <property type="entry name" value="HisK_dim/P_sf"/>
</dbReference>
<feature type="domain" description="PAS" evidence="17">
    <location>
        <begin position="24"/>
        <end position="83"/>
    </location>
</feature>
<keyword evidence="4" id="KW-1003">Cell membrane</keyword>
<dbReference type="AlphaFoldDB" id="A0A516SHF1"/>
<dbReference type="Pfam" id="PF13426">
    <property type="entry name" value="PAS_9"/>
    <property type="match status" value="1"/>
</dbReference>
<evidence type="ECO:0000259" key="16">
    <source>
        <dbReference type="PROSITE" id="PS50110"/>
    </source>
</evidence>
<keyword evidence="6 14" id="KW-0597">Phosphoprotein</keyword>
<feature type="domain" description="Histidine kinase" evidence="15">
    <location>
        <begin position="562"/>
        <end position="781"/>
    </location>
</feature>
<keyword evidence="12" id="KW-1133">Transmembrane helix</keyword>
<dbReference type="InterPro" id="IPR003661">
    <property type="entry name" value="HisK_dim/P_dom"/>
</dbReference>
<dbReference type="PROSITE" id="PS50110">
    <property type="entry name" value="RESPONSE_REGULATORY"/>
    <property type="match status" value="1"/>
</dbReference>
<dbReference type="InterPro" id="IPR035965">
    <property type="entry name" value="PAS-like_dom_sf"/>
</dbReference>
<dbReference type="Pfam" id="PF08448">
    <property type="entry name" value="PAS_4"/>
    <property type="match status" value="1"/>
</dbReference>
<evidence type="ECO:0000256" key="4">
    <source>
        <dbReference type="ARBA" id="ARBA00022475"/>
    </source>
</evidence>
<dbReference type="Pfam" id="PF02518">
    <property type="entry name" value="HATPase_c"/>
    <property type="match status" value="1"/>
</dbReference>
<dbReference type="SMART" id="SM00448">
    <property type="entry name" value="REC"/>
    <property type="match status" value="1"/>
</dbReference>
<dbReference type="SMART" id="SM00086">
    <property type="entry name" value="PAC"/>
    <property type="match status" value="4"/>
</dbReference>
<dbReference type="Pfam" id="PF08447">
    <property type="entry name" value="PAS_3"/>
    <property type="match status" value="2"/>
</dbReference>
<feature type="modified residue" description="4-aspartylphosphate" evidence="14">
    <location>
        <position position="855"/>
    </location>
</feature>
<evidence type="ECO:0000256" key="6">
    <source>
        <dbReference type="ARBA" id="ARBA00022553"/>
    </source>
</evidence>
<evidence type="ECO:0000256" key="13">
    <source>
        <dbReference type="ARBA" id="ARBA00023136"/>
    </source>
</evidence>
<evidence type="ECO:0000259" key="17">
    <source>
        <dbReference type="PROSITE" id="PS50112"/>
    </source>
</evidence>
<dbReference type="Gene3D" id="3.30.565.10">
    <property type="entry name" value="Histidine kinase-like ATPase, C-terminal domain"/>
    <property type="match status" value="1"/>
</dbReference>
<evidence type="ECO:0000256" key="2">
    <source>
        <dbReference type="ARBA" id="ARBA00004429"/>
    </source>
</evidence>
<dbReference type="SUPFAM" id="SSF55874">
    <property type="entry name" value="ATPase domain of HSP90 chaperone/DNA topoisomerase II/histidine kinase"/>
    <property type="match status" value="1"/>
</dbReference>
<dbReference type="NCBIfam" id="TIGR00229">
    <property type="entry name" value="sensory_box"/>
    <property type="match status" value="1"/>
</dbReference>
<evidence type="ECO:0000259" key="18">
    <source>
        <dbReference type="PROSITE" id="PS50113"/>
    </source>
</evidence>
<feature type="domain" description="PAS" evidence="17">
    <location>
        <begin position="419"/>
        <end position="488"/>
    </location>
</feature>
<evidence type="ECO:0000313" key="20">
    <source>
        <dbReference type="Proteomes" id="UP000317550"/>
    </source>
</evidence>
<reference evidence="20" key="1">
    <citation type="submission" date="2019-07" db="EMBL/GenBank/DDBJ databases">
        <title>Chitinimonas sp. nov., isolated from Ny-Alesund, arctica soil.</title>
        <authorList>
            <person name="Xu Q."/>
            <person name="Peng F."/>
        </authorList>
    </citation>
    <scope>NUCLEOTIDE SEQUENCE [LARGE SCALE GENOMIC DNA]</scope>
    <source>
        <strain evidence="20">R3-44</strain>
    </source>
</reference>
<dbReference type="GO" id="GO:0000155">
    <property type="term" value="F:phosphorelay sensor kinase activity"/>
    <property type="evidence" value="ECO:0007669"/>
    <property type="project" value="InterPro"/>
</dbReference>
<dbReference type="InterPro" id="IPR003594">
    <property type="entry name" value="HATPase_dom"/>
</dbReference>
<keyword evidence="9" id="KW-0677">Repeat</keyword>
<dbReference type="InterPro" id="IPR000014">
    <property type="entry name" value="PAS"/>
</dbReference>
<dbReference type="InterPro" id="IPR013656">
    <property type="entry name" value="PAS_4"/>
</dbReference>
<dbReference type="InterPro" id="IPR004358">
    <property type="entry name" value="Sig_transdc_His_kin-like_C"/>
</dbReference>
<dbReference type="Gene3D" id="1.10.287.130">
    <property type="match status" value="1"/>
</dbReference>
<dbReference type="SUPFAM" id="SSF52172">
    <property type="entry name" value="CheY-like"/>
    <property type="match status" value="1"/>
</dbReference>